<protein>
    <submittedName>
        <fullName evidence="1">Uncharacterized protein</fullName>
    </submittedName>
</protein>
<dbReference type="Gene3D" id="1.25.40.10">
    <property type="entry name" value="Tetratricopeptide repeat domain"/>
    <property type="match status" value="2"/>
</dbReference>
<dbReference type="PROSITE" id="PS50005">
    <property type="entry name" value="TPR"/>
    <property type="match status" value="4"/>
</dbReference>
<dbReference type="PANTHER" id="PTHR12558:SF13">
    <property type="entry name" value="CELL DIVISION CYCLE PROTEIN 27 HOMOLOG"/>
    <property type="match status" value="1"/>
</dbReference>
<dbReference type="AlphaFoldDB" id="A0A381RLQ7"/>
<gene>
    <name evidence="1" type="ORF">METZ01_LOCUS45639</name>
</gene>
<proteinExistence type="predicted"/>
<dbReference type="SMART" id="SM00028">
    <property type="entry name" value="TPR"/>
    <property type="match status" value="8"/>
</dbReference>
<dbReference type="SUPFAM" id="SSF48452">
    <property type="entry name" value="TPR-like"/>
    <property type="match status" value="3"/>
</dbReference>
<evidence type="ECO:0000313" key="1">
    <source>
        <dbReference type="EMBL" id="SUZ92785.1"/>
    </source>
</evidence>
<accession>A0A381RLQ7</accession>
<reference evidence="1" key="1">
    <citation type="submission" date="2018-05" db="EMBL/GenBank/DDBJ databases">
        <authorList>
            <person name="Lanie J.A."/>
            <person name="Ng W.-L."/>
            <person name="Kazmierczak K.M."/>
            <person name="Andrzejewski T.M."/>
            <person name="Davidsen T.M."/>
            <person name="Wayne K.J."/>
            <person name="Tettelin H."/>
            <person name="Glass J.I."/>
            <person name="Rusch D."/>
            <person name="Podicherti R."/>
            <person name="Tsui H.-C.T."/>
            <person name="Winkler M.E."/>
        </authorList>
    </citation>
    <scope>NUCLEOTIDE SEQUENCE</scope>
</reference>
<dbReference type="EMBL" id="UINC01002089">
    <property type="protein sequence ID" value="SUZ92785.1"/>
    <property type="molecule type" value="Genomic_DNA"/>
</dbReference>
<name>A0A381RLQ7_9ZZZZ</name>
<dbReference type="InterPro" id="IPR011990">
    <property type="entry name" value="TPR-like_helical_dom_sf"/>
</dbReference>
<dbReference type="Pfam" id="PF13174">
    <property type="entry name" value="TPR_6"/>
    <property type="match status" value="1"/>
</dbReference>
<sequence>MAYLVLLISFLSLNIFFTDPSWATYPSPDIAHWELSVSNERNDNDYQKVQNLVKEKKYDAALSILNKKIKELPKEASPVILKAMVLYEKGVVKESLETLLVGFRMERQHPALHFAFCQIHRALGNAKTSDRACIISAQQHHKNPLAHYEYAQTSIAMGNTEIALKELSQAANLDPKNPTYLYEQGMIFIYLNKNTEAESAFKKALSLDEKNIEATYQLAYLYTTQDNKELANTYINKILDMRVQHPKRESAKLLRNYVNTNATQKLPKKVVPSQYHLSRSKSLYQDKKFGLALIEIETAAKLNPENLKTQEILVGMYSLFLRLDRAEKAVSQFIETAKDDNQLKSRGYQGRGDIAVLRGKLEEAKGYYEKARDLGDPQGIAKLTLSEISNASPPNNELPLNPNALFINPVNSLNRKGEVFAHFGMYQRALGIYSMVLRMEPSNLTTLLNMATVNFKREKYNRAISILERILVIHPNHGNMLAHRLLLARSYVMKGDLGSGMKNVDMAIKLDSKSKQVIISDPVFKKLQGLEGFQNLMN</sequence>
<organism evidence="1">
    <name type="scientific">marine metagenome</name>
    <dbReference type="NCBI Taxonomy" id="408172"/>
    <lineage>
        <taxon>unclassified sequences</taxon>
        <taxon>metagenomes</taxon>
        <taxon>ecological metagenomes</taxon>
    </lineage>
</organism>
<dbReference type="PANTHER" id="PTHR12558">
    <property type="entry name" value="CELL DIVISION CYCLE 16,23,27"/>
    <property type="match status" value="1"/>
</dbReference>
<dbReference type="InterPro" id="IPR019734">
    <property type="entry name" value="TPR_rpt"/>
</dbReference>
<dbReference type="Pfam" id="PF13181">
    <property type="entry name" value="TPR_8"/>
    <property type="match status" value="1"/>
</dbReference>